<dbReference type="Gene3D" id="3.30.70.3030">
    <property type="match status" value="1"/>
</dbReference>
<evidence type="ECO:0000256" key="6">
    <source>
        <dbReference type="SAM" id="MobiDB-lite"/>
    </source>
</evidence>
<organism evidence="13 14">
    <name type="scientific">Marasmius crinis-equi</name>
    <dbReference type="NCBI Taxonomy" id="585013"/>
    <lineage>
        <taxon>Eukaryota</taxon>
        <taxon>Fungi</taxon>
        <taxon>Dikarya</taxon>
        <taxon>Basidiomycota</taxon>
        <taxon>Agaricomycotina</taxon>
        <taxon>Agaricomycetes</taxon>
        <taxon>Agaricomycetidae</taxon>
        <taxon>Agaricales</taxon>
        <taxon>Marasmiineae</taxon>
        <taxon>Marasmiaceae</taxon>
        <taxon>Marasmius</taxon>
    </lineage>
</organism>
<dbReference type="PANTHER" id="PTHR17972:SF0">
    <property type="entry name" value="NUCLEOLAR PROTEIN 6"/>
    <property type="match status" value="1"/>
</dbReference>
<sequence length="1210" mass="134638">MAQSLKRKRNDGTSSRKAQRVSSADEHDSTPQVDEENSEDEKSMLSQEEEGEEWGGVGESDQEALLDENKEHRKPSGEDIRVMKDASELFKSNSFKMQIDALLPNVRPKQKLIPPLDRFLLDLHTVLSNSPSISPRHPLEAARSLLKKGVSVPYSTPMPNEDTNWKVAFEKPSDITLVGSWANKTHVKGQDGSKYGVDLAVEMPSTLFQEKDYLNGRFFHKRSFYLAAIAAAIISDKGIGSKVSASYSSLGDDPRLTKLVLEPCGDGSVHDFTKLNARICIIPTLSANSPIPLHRLSPSHLNFRGISEDSSEADQKASPLYNSAVLTSLTPRSHLLSTHALQQTVPAFDDAVALLRVWANQRGYGEGSKMTVRGFDGKGPWWTSLLQFLIEGEEPSGVAKNKKRKPVGRGLSSYQLFRAALDFLANHDFEKSPVFIKTKDGRHRYPPSEYNSHHDAVFVDSTSTVNLLLQSDAKKTLNHLNLSSVGDPFPEVFLTDHRDSQSRFDAVIRVDLSSVKPRKLTPHRVVDSGAAANAMMSMMSSLLSRGLGDRIQAVAILHPSPSLRPLSQAHPSSPHIIHIGLLYDTRHAFRQVDHGPAADESDPSVVEQFLDFWGDKAELRRFKDGSIVQSVVWDVKTVDEKAHIPVMVVRHILHRHFGLDDTSITTWQTHFDSLLKLPESIGRYYLGSGIPMGFKGAITAFDDLVKSIKALDEQLPLTLSSASAISDCLRYTSVFSPVPLSTSLAAVLPPNARYTHPIEIILDFEKSSRWPDDLRAIQKVKLAFFERIAAALMSSLGGMKVSVVVGDTQNEFQDDSCLEMVTAEGWTFCARIHHDREATLLDRIISGKGNLPHVATKAAKDHKKGKEYRDAVQAREVYTRRFIHAPRHHRAIAKLSHHFPAFSGTVRLLKRWFASHWLLHGHVSEEVIELLCARLFVVPGWDEDADMENNPHLINPIVPGSKERGFADVMRFLTEWKWEEGVFVPIYDASASSSSSTTTTDSSTVGVWRVSTKMDEQGTMWTRNGPDHVVARRVQVLAQATWKYIQDMETTGKVVVKSMFDHPTNDYNLVLSLNKQSLTRYHHNVKADPNNLPRQGKDQNQAEGVVVRPGFDPAMAYFKDLQRVYADTFRVFYDPFGGDRIGAVWDPSLKAPRPFRVLGGFSSAPAEDPSSKDNAKSKKSKDLVALNEAAVIGELERMGTGLLNGITVHV</sequence>
<evidence type="ECO:0000259" key="12">
    <source>
        <dbReference type="Pfam" id="PF17407"/>
    </source>
</evidence>
<keyword evidence="4 5" id="KW-0539">Nucleus</keyword>
<evidence type="ECO:0000313" key="13">
    <source>
        <dbReference type="EMBL" id="KAL0578598.1"/>
    </source>
</evidence>
<dbReference type="InterPro" id="IPR035369">
    <property type="entry name" value="Nrap_D4"/>
</dbReference>
<feature type="domain" description="Nrap protein" evidence="7">
    <location>
        <begin position="197"/>
        <end position="343"/>
    </location>
</feature>
<dbReference type="InterPro" id="IPR035368">
    <property type="entry name" value="Nrap_D3"/>
</dbReference>
<keyword evidence="5" id="KW-0687">Ribonucleoprotein</keyword>
<evidence type="ECO:0000256" key="2">
    <source>
        <dbReference type="ARBA" id="ARBA00006674"/>
    </source>
</evidence>
<keyword evidence="3 5" id="KW-0694">RNA-binding</keyword>
<dbReference type="InterPro" id="IPR035371">
    <property type="entry name" value="Nrap_D6"/>
</dbReference>
<gene>
    <name evidence="13" type="primary">UTP22</name>
    <name evidence="13" type="ORF">V5O48_003389</name>
</gene>
<evidence type="ECO:0000256" key="3">
    <source>
        <dbReference type="ARBA" id="ARBA00022884"/>
    </source>
</evidence>
<evidence type="ECO:0000259" key="10">
    <source>
        <dbReference type="Pfam" id="PF17405"/>
    </source>
</evidence>
<feature type="compositionally biased region" description="Polar residues" evidence="6">
    <location>
        <begin position="12"/>
        <end position="22"/>
    </location>
</feature>
<feature type="compositionally biased region" description="Basic and acidic residues" evidence="6">
    <location>
        <begin position="1169"/>
        <end position="1179"/>
    </location>
</feature>
<dbReference type="InterPro" id="IPR035082">
    <property type="entry name" value="Nrap_D1"/>
</dbReference>
<feature type="domain" description="Nrap protein" evidence="10">
    <location>
        <begin position="688"/>
        <end position="897"/>
    </location>
</feature>
<comment type="subcellular location">
    <subcellularLocation>
        <location evidence="1 5">Nucleus</location>
        <location evidence="1 5">Nucleolus</location>
    </subcellularLocation>
</comment>
<feature type="region of interest" description="Disordered" evidence="6">
    <location>
        <begin position="1"/>
        <end position="62"/>
    </location>
</feature>
<dbReference type="InterPro" id="IPR005554">
    <property type="entry name" value="NOL6/Upt22"/>
</dbReference>
<dbReference type="Pfam" id="PF17404">
    <property type="entry name" value="Nrap_D3"/>
    <property type="match status" value="1"/>
</dbReference>
<keyword evidence="5" id="KW-0690">Ribosome biogenesis</keyword>
<feature type="domain" description="Nrap protein" evidence="12">
    <location>
        <begin position="1065"/>
        <end position="1205"/>
    </location>
</feature>
<dbReference type="Gene3D" id="1.10.1410.10">
    <property type="match status" value="2"/>
</dbReference>
<dbReference type="Pfam" id="PF17405">
    <property type="entry name" value="Nrap_D4"/>
    <property type="match status" value="1"/>
</dbReference>
<dbReference type="InterPro" id="IPR035370">
    <property type="entry name" value="Nrap_D5"/>
</dbReference>
<evidence type="ECO:0000259" key="7">
    <source>
        <dbReference type="Pfam" id="PF03813"/>
    </source>
</evidence>
<dbReference type="PANTHER" id="PTHR17972">
    <property type="entry name" value="NUCLEOLAR RNA-ASSOCIATED PROTEIN"/>
    <property type="match status" value="1"/>
</dbReference>
<evidence type="ECO:0000259" key="9">
    <source>
        <dbReference type="Pfam" id="PF17404"/>
    </source>
</evidence>
<protein>
    <recommendedName>
        <fullName evidence="5">U3 small nucleolar RNA-associated protein 22</fullName>
    </recommendedName>
</protein>
<accession>A0ABR3FSZ5</accession>
<keyword evidence="14" id="KW-1185">Reference proteome</keyword>
<evidence type="ECO:0000256" key="4">
    <source>
        <dbReference type="ARBA" id="ARBA00023242"/>
    </source>
</evidence>
<feature type="domain" description="Nrap protein" evidence="8">
    <location>
        <begin position="347"/>
        <end position="495"/>
    </location>
</feature>
<dbReference type="Pfam" id="PF17406">
    <property type="entry name" value="Nrap_D5"/>
    <property type="match status" value="1"/>
</dbReference>
<keyword evidence="5" id="KW-0698">rRNA processing</keyword>
<feature type="domain" description="Nrap protein" evidence="11">
    <location>
        <begin position="899"/>
        <end position="1061"/>
    </location>
</feature>
<evidence type="ECO:0000259" key="11">
    <source>
        <dbReference type="Pfam" id="PF17406"/>
    </source>
</evidence>
<dbReference type="Pfam" id="PF03813">
    <property type="entry name" value="Nrap"/>
    <property type="match status" value="1"/>
</dbReference>
<dbReference type="InterPro" id="IPR035367">
    <property type="entry name" value="Nrap_D2"/>
</dbReference>
<comment type="similarity">
    <text evidence="2 5">Belongs to the NRAP family.</text>
</comment>
<reference evidence="13 14" key="1">
    <citation type="submission" date="2024-02" db="EMBL/GenBank/DDBJ databases">
        <title>A draft genome for the cacao thread blight pathogen Marasmius crinis-equi.</title>
        <authorList>
            <person name="Cohen S.P."/>
            <person name="Baruah I.K."/>
            <person name="Amoako-Attah I."/>
            <person name="Bukari Y."/>
            <person name="Meinhardt L.W."/>
            <person name="Bailey B.A."/>
        </authorList>
    </citation>
    <scope>NUCLEOTIDE SEQUENCE [LARGE SCALE GENOMIC DNA]</scope>
    <source>
        <strain evidence="13 14">GH-76</strain>
    </source>
</reference>
<name>A0ABR3FSZ5_9AGAR</name>
<evidence type="ECO:0000256" key="5">
    <source>
        <dbReference type="RuleBase" id="RU364032"/>
    </source>
</evidence>
<dbReference type="Proteomes" id="UP001465976">
    <property type="component" value="Unassembled WGS sequence"/>
</dbReference>
<dbReference type="Pfam" id="PF17403">
    <property type="entry name" value="Nrap_D2"/>
    <property type="match status" value="1"/>
</dbReference>
<evidence type="ECO:0000313" key="14">
    <source>
        <dbReference type="Proteomes" id="UP001465976"/>
    </source>
</evidence>
<dbReference type="EMBL" id="JBAHYK010000092">
    <property type="protein sequence ID" value="KAL0578598.1"/>
    <property type="molecule type" value="Genomic_DNA"/>
</dbReference>
<dbReference type="Pfam" id="PF17407">
    <property type="entry name" value="Nrap_D6"/>
    <property type="match status" value="1"/>
</dbReference>
<evidence type="ECO:0000259" key="8">
    <source>
        <dbReference type="Pfam" id="PF17403"/>
    </source>
</evidence>
<proteinExistence type="inferred from homology"/>
<comment type="caution">
    <text evidence="13">The sequence shown here is derived from an EMBL/GenBank/DDBJ whole genome shotgun (WGS) entry which is preliminary data.</text>
</comment>
<feature type="domain" description="Nrap protein" evidence="9">
    <location>
        <begin position="502"/>
        <end position="657"/>
    </location>
</feature>
<evidence type="ECO:0000256" key="1">
    <source>
        <dbReference type="ARBA" id="ARBA00004604"/>
    </source>
</evidence>
<feature type="region of interest" description="Disordered" evidence="6">
    <location>
        <begin position="1160"/>
        <end position="1179"/>
    </location>
</feature>